<accession>A0A0S6VZA6</accession>
<dbReference type="SUPFAM" id="SSF52540">
    <property type="entry name" value="P-loop containing nucleoside triphosphate hydrolases"/>
    <property type="match status" value="1"/>
</dbReference>
<dbReference type="AlphaFoldDB" id="A0A0S6VZA6"/>
<dbReference type="InterPro" id="IPR022532">
    <property type="entry name" value="DUF3696"/>
</dbReference>
<dbReference type="PIRSF" id="PIRSF034888">
    <property type="entry name" value="P-loop_UCP034888"/>
    <property type="match status" value="1"/>
</dbReference>
<feature type="domain" description="DUF3696" evidence="1">
    <location>
        <begin position="402"/>
        <end position="448"/>
    </location>
</feature>
<dbReference type="InterPro" id="IPR051396">
    <property type="entry name" value="Bact_Antivir_Def_Nuclease"/>
</dbReference>
<dbReference type="PANTHER" id="PTHR43581">
    <property type="entry name" value="ATP/GTP PHOSPHATASE"/>
    <property type="match status" value="1"/>
</dbReference>
<name>A0A0S6VZA6_9BACT</name>
<dbReference type="STRING" id="1499966.U14_02111"/>
<dbReference type="PANTHER" id="PTHR43581:SF4">
    <property type="entry name" value="ATP_GTP PHOSPHATASE"/>
    <property type="match status" value="1"/>
</dbReference>
<dbReference type="EMBL" id="DF820456">
    <property type="protein sequence ID" value="GAK50870.1"/>
    <property type="molecule type" value="Genomic_DNA"/>
</dbReference>
<evidence type="ECO:0000313" key="3">
    <source>
        <dbReference type="EMBL" id="GAK50870.1"/>
    </source>
</evidence>
<dbReference type="InterPro" id="IPR027417">
    <property type="entry name" value="P-loop_NTPase"/>
</dbReference>
<sequence length="454" mass="52167">MGINTCSLKNFKCFKEVDIDFSKITLLTGANSSGKSSFLYGLLSIFQSDGFPFSLSPNGKYINMGDFKEISFNNVQENLIEIDIAIDANDIKREPNIPDQGQYFFKSTWSFDPENNMPRLSYLKVSESKKWFLHFELQANEDGYRLNCELDSKSKVKDSSAAEIITRNKFFTASKAVYDAILKTFEKKFTIHIQDFALKNLGELFEWNYENPDFLNLRVLIGDFISIYSDIDKNLNFLSSFRLQPERTYYQKLQSDNTVGQLGENCIEQIVDWEMTGAEELEQLNAIFRKLKLLHAIRTKKLPGGRFELSVKVDDNGIWASLTDVGFGISQLLPLIVADLQLPENSTLLLAQPEIHLHPSVQASLTDYFVEQANIHHKRYIIETHSEYLLNRFRLAIVKKLIAPEDLSIYYFEHSIDGTITHKIEFTTDGQIKHAPQGFFDTYMMDVMDIALYA</sequence>
<dbReference type="InterPro" id="IPR014592">
    <property type="entry name" value="P-loop_UCP034888"/>
</dbReference>
<proteinExistence type="predicted"/>
<feature type="domain" description="Endonuclease GajA/Old nuclease/RecF-like AAA" evidence="2">
    <location>
        <begin position="1"/>
        <end position="389"/>
    </location>
</feature>
<evidence type="ECO:0000259" key="2">
    <source>
        <dbReference type="Pfam" id="PF13175"/>
    </source>
</evidence>
<dbReference type="HOGENOM" id="CLU_032548_1_1_0"/>
<dbReference type="Proteomes" id="UP000030700">
    <property type="component" value="Unassembled WGS sequence"/>
</dbReference>
<dbReference type="Gene3D" id="3.40.50.300">
    <property type="entry name" value="P-loop containing nucleotide triphosphate hydrolases"/>
    <property type="match status" value="1"/>
</dbReference>
<dbReference type="Pfam" id="PF12476">
    <property type="entry name" value="DUF3696"/>
    <property type="match status" value="1"/>
</dbReference>
<evidence type="ECO:0000259" key="1">
    <source>
        <dbReference type="Pfam" id="PF12476"/>
    </source>
</evidence>
<keyword evidence="4" id="KW-1185">Reference proteome</keyword>
<dbReference type="Pfam" id="PF13175">
    <property type="entry name" value="AAA_15"/>
    <property type="match status" value="1"/>
</dbReference>
<dbReference type="InterPro" id="IPR041685">
    <property type="entry name" value="AAA_GajA/Old/RecF-like"/>
</dbReference>
<gene>
    <name evidence="3" type="ORF">U14_02111</name>
</gene>
<protein>
    <submittedName>
        <fullName evidence="3">SMC domain protein</fullName>
    </submittedName>
</protein>
<reference evidence="3" key="1">
    <citation type="journal article" date="2015" name="PeerJ">
        <title>First genomic representation of candidate bacterial phylum KSB3 points to enhanced environmental sensing as a trigger of wastewater bulking.</title>
        <authorList>
            <person name="Sekiguchi Y."/>
            <person name="Ohashi A."/>
            <person name="Parks D.H."/>
            <person name="Yamauchi T."/>
            <person name="Tyson G.W."/>
            <person name="Hugenholtz P."/>
        </authorList>
    </citation>
    <scope>NUCLEOTIDE SEQUENCE [LARGE SCALE GENOMIC DNA]</scope>
</reference>
<organism evidence="3">
    <name type="scientific">Candidatus Moduliflexus flocculans</name>
    <dbReference type="NCBI Taxonomy" id="1499966"/>
    <lineage>
        <taxon>Bacteria</taxon>
        <taxon>Candidatus Moduliflexota</taxon>
        <taxon>Candidatus Moduliflexia</taxon>
        <taxon>Candidatus Moduliflexales</taxon>
        <taxon>Candidatus Moduliflexaceae</taxon>
    </lineage>
</organism>
<evidence type="ECO:0000313" key="4">
    <source>
        <dbReference type="Proteomes" id="UP000030700"/>
    </source>
</evidence>